<evidence type="ECO:0000313" key="4">
    <source>
        <dbReference type="EMBL" id="KZT57715.1"/>
    </source>
</evidence>
<dbReference type="Proteomes" id="UP000076842">
    <property type="component" value="Unassembled WGS sequence"/>
</dbReference>
<keyword evidence="2" id="KW-0521">NADP</keyword>
<evidence type="ECO:0000313" key="5">
    <source>
        <dbReference type="Proteomes" id="UP000076842"/>
    </source>
</evidence>
<dbReference type="InterPro" id="IPR002347">
    <property type="entry name" value="SDR_fam"/>
</dbReference>
<dbReference type="PANTHER" id="PTHR43477:SF1">
    <property type="entry name" value="DIHYDROANTICAPSIN 7-DEHYDROGENASE"/>
    <property type="match status" value="1"/>
</dbReference>
<dbReference type="Pfam" id="PF23441">
    <property type="entry name" value="SDR"/>
    <property type="match status" value="1"/>
</dbReference>
<dbReference type="STRING" id="1353952.A0A165G848"/>
<organism evidence="4 5">
    <name type="scientific">Calocera cornea HHB12733</name>
    <dbReference type="NCBI Taxonomy" id="1353952"/>
    <lineage>
        <taxon>Eukaryota</taxon>
        <taxon>Fungi</taxon>
        <taxon>Dikarya</taxon>
        <taxon>Basidiomycota</taxon>
        <taxon>Agaricomycotina</taxon>
        <taxon>Dacrymycetes</taxon>
        <taxon>Dacrymycetales</taxon>
        <taxon>Dacrymycetaceae</taxon>
        <taxon>Calocera</taxon>
    </lineage>
</organism>
<reference evidence="4 5" key="1">
    <citation type="journal article" date="2016" name="Mol. Biol. Evol.">
        <title>Comparative Genomics of Early-Diverging Mushroom-Forming Fungi Provides Insights into the Origins of Lignocellulose Decay Capabilities.</title>
        <authorList>
            <person name="Nagy L.G."/>
            <person name="Riley R."/>
            <person name="Tritt A."/>
            <person name="Adam C."/>
            <person name="Daum C."/>
            <person name="Floudas D."/>
            <person name="Sun H."/>
            <person name="Yadav J.S."/>
            <person name="Pangilinan J."/>
            <person name="Larsson K.H."/>
            <person name="Matsuura K."/>
            <person name="Barry K."/>
            <person name="Labutti K."/>
            <person name="Kuo R."/>
            <person name="Ohm R.A."/>
            <person name="Bhattacharya S.S."/>
            <person name="Shirouzu T."/>
            <person name="Yoshinaga Y."/>
            <person name="Martin F.M."/>
            <person name="Grigoriev I.V."/>
            <person name="Hibbett D.S."/>
        </authorList>
    </citation>
    <scope>NUCLEOTIDE SEQUENCE [LARGE SCALE GENOMIC DNA]</scope>
    <source>
        <strain evidence="4 5">HHB12733</strain>
    </source>
</reference>
<accession>A0A165G848</accession>
<dbReference type="AlphaFoldDB" id="A0A165G848"/>
<gene>
    <name evidence="4" type="ORF">CALCODRAFT_508575</name>
</gene>
<comment type="similarity">
    <text evidence="1">Belongs to the short-chain dehydrogenases/reductases (SDR) family.</text>
</comment>
<keyword evidence="3" id="KW-0560">Oxidoreductase</keyword>
<name>A0A165G848_9BASI</name>
<proteinExistence type="inferred from homology"/>
<dbReference type="CDD" id="cd05233">
    <property type="entry name" value="SDR_c"/>
    <property type="match status" value="1"/>
</dbReference>
<dbReference type="PRINTS" id="PR00081">
    <property type="entry name" value="GDHRDH"/>
</dbReference>
<dbReference type="Gene3D" id="3.40.50.720">
    <property type="entry name" value="NAD(P)-binding Rossmann-like Domain"/>
    <property type="match status" value="1"/>
</dbReference>
<protein>
    <submittedName>
        <fullName evidence="4">Short-chain dehydrogenase/reductase SDR</fullName>
    </submittedName>
</protein>
<dbReference type="InterPro" id="IPR051122">
    <property type="entry name" value="SDR_DHRS6-like"/>
</dbReference>
<sequence>MSIATAQSAPSLRHLVGKLVVVVGGTSGIGYSVAQGSLEHGAKVIISSSSQAKVDAAVTKLLKTNPLFAGSISGLTLNAKDVKSIEAFWDKVGKFDHLVWTAGDPLLTNFMEEDLDTQKGIFDVRFWGPVLSAKYAYKKGLFNPGASVTMSVGTVVRKPSKGWAMTAAVAGAVESITRGLAVELAPIRVNTVAPGGVETELWDGMTAEAKAGLMTFFGEHSLVKRTAQPEEVAESYLYLMKCRNVTGQTIDVEGGALLA</sequence>
<dbReference type="EMBL" id="KV423959">
    <property type="protein sequence ID" value="KZT57715.1"/>
    <property type="molecule type" value="Genomic_DNA"/>
</dbReference>
<keyword evidence="5" id="KW-1185">Reference proteome</keyword>
<evidence type="ECO:0000256" key="3">
    <source>
        <dbReference type="ARBA" id="ARBA00023002"/>
    </source>
</evidence>
<dbReference type="InParanoid" id="A0A165G848"/>
<dbReference type="InterPro" id="IPR057571">
    <property type="entry name" value="SDR_PhqE-like"/>
</dbReference>
<evidence type="ECO:0000256" key="1">
    <source>
        <dbReference type="ARBA" id="ARBA00006484"/>
    </source>
</evidence>
<dbReference type="PANTHER" id="PTHR43477">
    <property type="entry name" value="DIHYDROANTICAPSIN 7-DEHYDROGENASE"/>
    <property type="match status" value="1"/>
</dbReference>
<dbReference type="InterPro" id="IPR036291">
    <property type="entry name" value="NAD(P)-bd_dom_sf"/>
</dbReference>
<evidence type="ECO:0000256" key="2">
    <source>
        <dbReference type="ARBA" id="ARBA00022857"/>
    </source>
</evidence>
<dbReference type="OrthoDB" id="294295at2759"/>
<dbReference type="GO" id="GO:0016491">
    <property type="term" value="F:oxidoreductase activity"/>
    <property type="evidence" value="ECO:0007669"/>
    <property type="project" value="UniProtKB-KW"/>
</dbReference>
<dbReference type="SUPFAM" id="SSF51735">
    <property type="entry name" value="NAD(P)-binding Rossmann-fold domains"/>
    <property type="match status" value="1"/>
</dbReference>